<dbReference type="SUPFAM" id="SSF50475">
    <property type="entry name" value="FMN-binding split barrel"/>
    <property type="match status" value="1"/>
</dbReference>
<dbReference type="InterPro" id="IPR011194">
    <property type="entry name" value="UPF0306"/>
</dbReference>
<dbReference type="AlphaFoldDB" id="Q2YZJ9"/>
<reference evidence="1" key="1">
    <citation type="journal article" date="2005" name="Environ. Microbiol.">
        <title>Lateral gene transfer and phylogenetic assignment of environmental fosmid clones.</title>
        <authorList>
            <person name="Nesbo C.L."/>
            <person name="Boucher Y."/>
            <person name="Dlutek M."/>
            <person name="Doolittle F.W."/>
        </authorList>
    </citation>
    <scope>NUCLEOTIDE SEQUENCE</scope>
</reference>
<organism evidence="1">
    <name type="scientific">uncultured Campylobacterota bacterium</name>
    <dbReference type="NCBI Taxonomy" id="120858"/>
    <lineage>
        <taxon>Bacteria</taxon>
        <taxon>Pseudomonadati</taxon>
        <taxon>Campylobacterota</taxon>
        <taxon>environmental samples</taxon>
    </lineage>
</organism>
<sequence length="140" mass="16128">MANNLEKISSFINEHHVMSLASSNNLELSVCSLFYAYSSDELSFVVASSDNTTHIKNIKQNKNIAGNILLETKSVGKIQGLQFRGEFVLLEDENLRKLYFQEFPYALAMQPKLWKIKVNYFKLTDNRFGFGNKLIWQEPL</sequence>
<proteinExistence type="predicted"/>
<name>Q2YZJ9_9BACT</name>
<dbReference type="EMBL" id="AJ937769">
    <property type="protein sequence ID" value="CAI78789.1"/>
    <property type="molecule type" value="Genomic_DNA"/>
</dbReference>
<dbReference type="Gene3D" id="2.30.110.10">
    <property type="entry name" value="Electron Transport, Fmn-binding Protein, Chain A"/>
    <property type="match status" value="1"/>
</dbReference>
<dbReference type="PIRSF" id="PIRSF009554">
    <property type="entry name" value="UCP009554"/>
    <property type="match status" value="1"/>
</dbReference>
<protein>
    <submittedName>
        <fullName evidence="1">Uncharacterized protein</fullName>
    </submittedName>
</protein>
<accession>Q2YZJ9</accession>
<dbReference type="InterPro" id="IPR012349">
    <property type="entry name" value="Split_barrel_FMN-bd"/>
</dbReference>
<evidence type="ECO:0000313" key="1">
    <source>
        <dbReference type="EMBL" id="CAI78789.1"/>
    </source>
</evidence>